<dbReference type="Pfam" id="PF17936">
    <property type="entry name" value="Big_6"/>
    <property type="match status" value="2"/>
</dbReference>
<feature type="compositionally biased region" description="Low complexity" evidence="6">
    <location>
        <begin position="680"/>
        <end position="693"/>
    </location>
</feature>
<keyword evidence="5" id="KW-0572">Peptidoglycan-anchor</keyword>
<dbReference type="InterPro" id="IPR004843">
    <property type="entry name" value="Calcineurin-like_PHP"/>
</dbReference>
<feature type="domain" description="Gram-positive cocci surface proteins LPxTG" evidence="10">
    <location>
        <begin position="702"/>
        <end position="737"/>
    </location>
</feature>
<evidence type="ECO:0000313" key="13">
    <source>
        <dbReference type="EMBL" id="MBP1082196.1"/>
    </source>
</evidence>
<dbReference type="Pfam" id="PF00149">
    <property type="entry name" value="Metallophos"/>
    <property type="match status" value="1"/>
</dbReference>
<evidence type="ECO:0000256" key="6">
    <source>
        <dbReference type="SAM" id="MobiDB-lite"/>
    </source>
</evidence>
<dbReference type="InterPro" id="IPR013783">
    <property type="entry name" value="Ig-like_fold"/>
</dbReference>
<evidence type="ECO:0000256" key="5">
    <source>
        <dbReference type="ARBA" id="ARBA00023088"/>
    </source>
</evidence>
<keyword evidence="14" id="KW-1185">Reference proteome</keyword>
<name>A0ABS4CXV2_9BACI</name>
<evidence type="ECO:0000256" key="3">
    <source>
        <dbReference type="ARBA" id="ARBA00022525"/>
    </source>
</evidence>
<evidence type="ECO:0000256" key="2">
    <source>
        <dbReference type="ARBA" id="ARBA00022512"/>
    </source>
</evidence>
<evidence type="ECO:0000259" key="11">
    <source>
        <dbReference type="Pfam" id="PF16656"/>
    </source>
</evidence>
<evidence type="ECO:0000256" key="1">
    <source>
        <dbReference type="ARBA" id="ARBA00004168"/>
    </source>
</evidence>
<protein>
    <submittedName>
        <fullName evidence="13">LPXTG-motif cell wall-anchored protein</fullName>
    </submittedName>
</protein>
<dbReference type="InterPro" id="IPR041498">
    <property type="entry name" value="Big_6"/>
</dbReference>
<gene>
    <name evidence="13" type="ORF">JOC74_002689</name>
</gene>
<keyword evidence="3" id="KW-0964">Secreted</keyword>
<evidence type="ECO:0000256" key="4">
    <source>
        <dbReference type="ARBA" id="ARBA00022729"/>
    </source>
</evidence>
<keyword evidence="7" id="KW-1133">Transmembrane helix</keyword>
<evidence type="ECO:0000259" key="12">
    <source>
        <dbReference type="Pfam" id="PF17936"/>
    </source>
</evidence>
<sequence>MKLNQFKKAAAIAAVFLLTLGMFFAAPGISAKAAENPMNVTPDPNAPKGNVKKVIPTFTGDAKTTKGFTWYTTHASGASDLQIVEKTNETPDFSKAKKFKGISYVSTNDKEEIVHKAEAKGLKANTEYQYRVGDEKLGIWSEVGTVKTAPESGAFTFMNLTDPQAKTEEEAILAAQTFNKAAETIKGESFMAVTGDFVDKGNIEDQWDWLIENSKQTWGNTTVAPAAGNHEKQPNSFIDHFNIQEAPGSDTTTGAYYSYDYSNTHFVVLNNNEDSEEYADFTPAQMKWMKSDIQKAKANGARWVIVLMHKGPYTTSNHATDSDIIDENGVRNKIAPVIAELGVDFVFQGHDHIYARSKPINKENKATEQTKIKEMINGKSIEYTVNPDGSIYFIPATSGPKVYYKNQDPILGDEFYSKFELADENHAAKYGSDPEDSSRPVRGAIQNFASVTIDVNRLTVVSYEIDRNKGMDPYIIDQFGIEKKDVQAPAKPKVDDVSDADAFVTGTADANAKVTIKSGNNEIGSASADKNGKFKAEIPKQKPGTELTVYAEDADGNKSEEVKVTVSDKTAPAKPKVNEVNNEDTAVTGKTEANVKVTVKAGNTELGSASADKEGNFKIAMEKQAANTELVISAEDMSGNKSEETKIKVVKKEVSAEPISNTNENDDDSKVSGNDESSDDSSQNNDINDNQESTDSSMDDVSENELPDTATNMYTLLLIGAAFIVIGGVSFIVNRRKMV</sequence>
<dbReference type="RefSeq" id="WP_082364157.1">
    <property type="nucleotide sequence ID" value="NZ_JAFDST010000002.1"/>
</dbReference>
<organism evidence="13 14">
    <name type="scientific">Bacillus capparidis</name>
    <dbReference type="NCBI Taxonomy" id="1840411"/>
    <lineage>
        <taxon>Bacteria</taxon>
        <taxon>Bacillati</taxon>
        <taxon>Bacillota</taxon>
        <taxon>Bacilli</taxon>
        <taxon>Bacillales</taxon>
        <taxon>Bacillaceae</taxon>
        <taxon>Bacillus</taxon>
    </lineage>
</organism>
<dbReference type="Gene3D" id="3.60.21.10">
    <property type="match status" value="1"/>
</dbReference>
<feature type="signal peptide" evidence="8">
    <location>
        <begin position="1"/>
        <end position="25"/>
    </location>
</feature>
<comment type="caution">
    <text evidence="13">The sequence shown here is derived from an EMBL/GenBank/DDBJ whole genome shotgun (WGS) entry which is preliminary data.</text>
</comment>
<dbReference type="InterPro" id="IPR008963">
    <property type="entry name" value="Purple_acid_Pase-like_N"/>
</dbReference>
<keyword evidence="7" id="KW-0472">Membrane</keyword>
<feature type="compositionally biased region" description="Basic and acidic residues" evidence="6">
    <location>
        <begin position="641"/>
        <end position="655"/>
    </location>
</feature>
<dbReference type="Proteomes" id="UP000674416">
    <property type="component" value="Unassembled WGS sequence"/>
</dbReference>
<proteinExistence type="predicted"/>
<keyword evidence="7" id="KW-0812">Transmembrane</keyword>
<dbReference type="Pfam" id="PF00746">
    <property type="entry name" value="Gram_pos_anchor"/>
    <property type="match status" value="1"/>
</dbReference>
<feature type="transmembrane region" description="Helical" evidence="7">
    <location>
        <begin position="713"/>
        <end position="733"/>
    </location>
</feature>
<dbReference type="InterPro" id="IPR029052">
    <property type="entry name" value="Metallo-depent_PP-like"/>
</dbReference>
<dbReference type="EMBL" id="JAFDST010000002">
    <property type="protein sequence ID" value="MBP1082196.1"/>
    <property type="molecule type" value="Genomic_DNA"/>
</dbReference>
<comment type="subcellular location">
    <subcellularLocation>
        <location evidence="1">Secreted</location>
        <location evidence="1">Cell wall</location>
        <topology evidence="1">Peptidoglycan-anchor</topology>
    </subcellularLocation>
</comment>
<evidence type="ECO:0000259" key="9">
    <source>
        <dbReference type="Pfam" id="PF00149"/>
    </source>
</evidence>
<reference evidence="13 14" key="1">
    <citation type="submission" date="2021-01" db="EMBL/GenBank/DDBJ databases">
        <title>Genomic Encyclopedia of Type Strains, Phase IV (KMG-IV): sequencing the most valuable type-strain genomes for metagenomic binning, comparative biology and taxonomic classification.</title>
        <authorList>
            <person name="Goeker M."/>
        </authorList>
    </citation>
    <scope>NUCLEOTIDE SEQUENCE [LARGE SCALE GENOMIC DNA]</scope>
    <source>
        <strain evidence="13 14">DSM 103394</strain>
    </source>
</reference>
<dbReference type="Gene3D" id="2.60.40.380">
    <property type="entry name" value="Purple acid phosphatase-like, N-terminal"/>
    <property type="match status" value="1"/>
</dbReference>
<feature type="domain" description="Calcineurin-like phosphoesterase" evidence="9">
    <location>
        <begin position="182"/>
        <end position="354"/>
    </location>
</feature>
<feature type="domain" description="Bacterial Ig" evidence="12">
    <location>
        <begin position="571"/>
        <end position="649"/>
    </location>
</feature>
<dbReference type="InterPro" id="IPR015914">
    <property type="entry name" value="PAPs_N"/>
</dbReference>
<evidence type="ECO:0000259" key="10">
    <source>
        <dbReference type="Pfam" id="PF00746"/>
    </source>
</evidence>
<keyword evidence="4 8" id="KW-0732">Signal</keyword>
<dbReference type="PANTHER" id="PTHR45867">
    <property type="entry name" value="PURPLE ACID PHOSPHATASE"/>
    <property type="match status" value="1"/>
</dbReference>
<dbReference type="Pfam" id="PF16656">
    <property type="entry name" value="Pur_ac_phosph_N"/>
    <property type="match status" value="1"/>
</dbReference>
<dbReference type="InterPro" id="IPR019931">
    <property type="entry name" value="LPXTG_anchor"/>
</dbReference>
<accession>A0ABS4CXV2</accession>
<dbReference type="SUPFAM" id="SSF49363">
    <property type="entry name" value="Purple acid phosphatase, N-terminal domain"/>
    <property type="match status" value="1"/>
</dbReference>
<dbReference type="SUPFAM" id="SSF56300">
    <property type="entry name" value="Metallo-dependent phosphatases"/>
    <property type="match status" value="1"/>
</dbReference>
<keyword evidence="2" id="KW-0134">Cell wall</keyword>
<feature type="domain" description="Purple acid phosphatase N-terminal" evidence="11">
    <location>
        <begin position="53"/>
        <end position="148"/>
    </location>
</feature>
<evidence type="ECO:0000313" key="14">
    <source>
        <dbReference type="Proteomes" id="UP000674416"/>
    </source>
</evidence>
<feature type="chain" id="PRO_5046701276" evidence="8">
    <location>
        <begin position="26"/>
        <end position="739"/>
    </location>
</feature>
<evidence type="ECO:0000256" key="8">
    <source>
        <dbReference type="SAM" id="SignalP"/>
    </source>
</evidence>
<feature type="domain" description="Bacterial Ig" evidence="12">
    <location>
        <begin position="488"/>
        <end position="568"/>
    </location>
</feature>
<dbReference type="NCBIfam" id="TIGR01167">
    <property type="entry name" value="LPXTG_anchor"/>
    <property type="match status" value="1"/>
</dbReference>
<evidence type="ECO:0000256" key="7">
    <source>
        <dbReference type="SAM" id="Phobius"/>
    </source>
</evidence>
<dbReference type="PANTHER" id="PTHR45867:SF3">
    <property type="entry name" value="ACID PHOSPHATASE TYPE 7"/>
    <property type="match status" value="1"/>
</dbReference>
<dbReference type="Gene3D" id="2.60.40.10">
    <property type="entry name" value="Immunoglobulins"/>
    <property type="match status" value="2"/>
</dbReference>
<feature type="region of interest" description="Disordered" evidence="6">
    <location>
        <begin position="636"/>
        <end position="705"/>
    </location>
</feature>